<sequence length="129" mass="13705">MSKFDSVAVAIAIVIDTALRPRPYVCGTVKGDYTPATVPQNVLDAIVKDGTLFADVLNAGAKLGTGLDDQANNRGQIKNQCRSRQGRGRTMAVIGPSASLPTSAKTVSRISGRSTSPWMSGVRLARRCW</sequence>
<dbReference type="Proteomes" id="UP001201163">
    <property type="component" value="Unassembled WGS sequence"/>
</dbReference>
<name>A0AAD4LL36_9AGAM</name>
<dbReference type="AlphaFoldDB" id="A0AAD4LL36"/>
<evidence type="ECO:0000313" key="2">
    <source>
        <dbReference type="Proteomes" id="UP001201163"/>
    </source>
</evidence>
<gene>
    <name evidence="1" type="ORF">EDB92DRAFT_1814374</name>
</gene>
<dbReference type="EMBL" id="JAKELL010000010">
    <property type="protein sequence ID" value="KAH8995900.1"/>
    <property type="molecule type" value="Genomic_DNA"/>
</dbReference>
<organism evidence="1 2">
    <name type="scientific">Lactarius akahatsu</name>
    <dbReference type="NCBI Taxonomy" id="416441"/>
    <lineage>
        <taxon>Eukaryota</taxon>
        <taxon>Fungi</taxon>
        <taxon>Dikarya</taxon>
        <taxon>Basidiomycota</taxon>
        <taxon>Agaricomycotina</taxon>
        <taxon>Agaricomycetes</taxon>
        <taxon>Russulales</taxon>
        <taxon>Russulaceae</taxon>
        <taxon>Lactarius</taxon>
    </lineage>
</organism>
<proteinExistence type="predicted"/>
<evidence type="ECO:0000313" key="1">
    <source>
        <dbReference type="EMBL" id="KAH8995900.1"/>
    </source>
</evidence>
<comment type="caution">
    <text evidence="1">The sequence shown here is derived from an EMBL/GenBank/DDBJ whole genome shotgun (WGS) entry which is preliminary data.</text>
</comment>
<accession>A0AAD4LL36</accession>
<protein>
    <submittedName>
        <fullName evidence="1">Uncharacterized protein</fullName>
    </submittedName>
</protein>
<keyword evidence="2" id="KW-1185">Reference proteome</keyword>
<reference evidence="1" key="1">
    <citation type="submission" date="2022-01" db="EMBL/GenBank/DDBJ databases">
        <title>Comparative genomics reveals a dynamic genome evolution in the ectomycorrhizal milk-cap (Lactarius) mushrooms.</title>
        <authorList>
            <consortium name="DOE Joint Genome Institute"/>
            <person name="Lebreton A."/>
            <person name="Tang N."/>
            <person name="Kuo A."/>
            <person name="LaButti K."/>
            <person name="Drula E."/>
            <person name="Barry K."/>
            <person name="Clum A."/>
            <person name="Lipzen A."/>
            <person name="Mousain D."/>
            <person name="Ng V."/>
            <person name="Wang R."/>
            <person name="Wang X."/>
            <person name="Dai Y."/>
            <person name="Henrissat B."/>
            <person name="Grigoriev I.V."/>
            <person name="Guerin-Laguette A."/>
            <person name="Yu F."/>
            <person name="Martin F.M."/>
        </authorList>
    </citation>
    <scope>NUCLEOTIDE SEQUENCE</scope>
    <source>
        <strain evidence="1">QP</strain>
    </source>
</reference>